<dbReference type="VEuPathDB" id="FungiDB:GLRG_11867"/>
<name>E3R0T1_COLGM</name>
<evidence type="ECO:0000313" key="1">
    <source>
        <dbReference type="EMBL" id="EFQ36719.1"/>
    </source>
</evidence>
<evidence type="ECO:0000313" key="2">
    <source>
        <dbReference type="Proteomes" id="UP000008782"/>
    </source>
</evidence>
<gene>
    <name evidence="1" type="ORF">GLRG_11867</name>
</gene>
<organism evidence="2">
    <name type="scientific">Colletotrichum graminicola (strain M1.001 / M2 / FGSC 10212)</name>
    <name type="common">Maize anthracnose fungus</name>
    <name type="synonym">Glomerella graminicola</name>
    <dbReference type="NCBI Taxonomy" id="645133"/>
    <lineage>
        <taxon>Eukaryota</taxon>
        <taxon>Fungi</taxon>
        <taxon>Dikarya</taxon>
        <taxon>Ascomycota</taxon>
        <taxon>Pezizomycotina</taxon>
        <taxon>Sordariomycetes</taxon>
        <taxon>Hypocreomycetidae</taxon>
        <taxon>Glomerellales</taxon>
        <taxon>Glomerellaceae</taxon>
        <taxon>Colletotrichum</taxon>
        <taxon>Colletotrichum graminicola species complex</taxon>
    </lineage>
</organism>
<dbReference type="Proteomes" id="UP000008782">
    <property type="component" value="Unassembled WGS sequence"/>
</dbReference>
<keyword evidence="2" id="KW-1185">Reference proteome</keyword>
<protein>
    <submittedName>
        <fullName evidence="1">Uncharacterized protein</fullName>
    </submittedName>
</protein>
<dbReference type="EMBL" id="GG697484">
    <property type="protein sequence ID" value="EFQ36719.1"/>
    <property type="molecule type" value="Genomic_DNA"/>
</dbReference>
<sequence length="252" mass="27484">MTFSSSSFYGLRDAVCHSLGKGGLEAGRILAALEGKKSDASRAISHLQLGESQLCEKDWWTTESDEVLETYISAFSDVYYNFIPRADILKRIKEAFLPDASQLVRGFAHAVIALGVYCHRLSRRQPGGAVSAVCHDQNQNSSASASVRSDTDGARVMWRLRAALGFREIVLAHGKALVSNVLASVALECKMSSLVTENIVIAAMHARELCSSYDIPGDVFEPALAYSYVLDVVHALDRGLPPVSRSPWPRVL</sequence>
<dbReference type="AlphaFoldDB" id="E3R0T1"/>
<dbReference type="HOGENOM" id="CLU_1102695_0_0_1"/>
<dbReference type="OrthoDB" id="4844900at2759"/>
<dbReference type="RefSeq" id="XP_008100739.1">
    <property type="nucleotide sequence ID" value="XM_008102548.1"/>
</dbReference>
<reference evidence="2" key="1">
    <citation type="journal article" date="2012" name="Nat. Genet.">
        <title>Lifestyle transitions in plant pathogenic Colletotrichum fungi deciphered by genome and transcriptome analyses.</title>
        <authorList>
            <person name="O'Connell R.J."/>
            <person name="Thon M.R."/>
            <person name="Hacquard S."/>
            <person name="Amyotte S.G."/>
            <person name="Kleemann J."/>
            <person name="Torres M.F."/>
            <person name="Damm U."/>
            <person name="Buiate E.A."/>
            <person name="Epstein L."/>
            <person name="Alkan N."/>
            <person name="Altmueller J."/>
            <person name="Alvarado-Balderrama L."/>
            <person name="Bauser C.A."/>
            <person name="Becker C."/>
            <person name="Birren B.W."/>
            <person name="Chen Z."/>
            <person name="Choi J."/>
            <person name="Crouch J.A."/>
            <person name="Duvick J.P."/>
            <person name="Farman M.A."/>
            <person name="Gan P."/>
            <person name="Heiman D."/>
            <person name="Henrissat B."/>
            <person name="Howard R.J."/>
            <person name="Kabbage M."/>
            <person name="Koch C."/>
            <person name="Kracher B."/>
            <person name="Kubo Y."/>
            <person name="Law A.D."/>
            <person name="Lebrun M.-H."/>
            <person name="Lee Y.-H."/>
            <person name="Miyara I."/>
            <person name="Moore N."/>
            <person name="Neumann U."/>
            <person name="Nordstroem K."/>
            <person name="Panaccione D.G."/>
            <person name="Panstruga R."/>
            <person name="Place M."/>
            <person name="Proctor R.H."/>
            <person name="Prusky D."/>
            <person name="Rech G."/>
            <person name="Reinhardt R."/>
            <person name="Rollins J.A."/>
            <person name="Rounsley S."/>
            <person name="Schardl C.L."/>
            <person name="Schwartz D.C."/>
            <person name="Shenoy N."/>
            <person name="Shirasu K."/>
            <person name="Sikhakolli U.R."/>
            <person name="Stueber K."/>
            <person name="Sukno S.A."/>
            <person name="Sweigard J.A."/>
            <person name="Takano Y."/>
            <person name="Takahara H."/>
            <person name="Trail F."/>
            <person name="van der Does H.C."/>
            <person name="Voll L.M."/>
            <person name="Will I."/>
            <person name="Young S."/>
            <person name="Zeng Q."/>
            <person name="Zhang J."/>
            <person name="Zhou S."/>
            <person name="Dickman M.B."/>
            <person name="Schulze-Lefert P."/>
            <person name="Ver Loren van Themaat E."/>
            <person name="Ma L.-J."/>
            <person name="Vaillancourt L.J."/>
        </authorList>
    </citation>
    <scope>NUCLEOTIDE SEQUENCE [LARGE SCALE GENOMIC DNA]</scope>
    <source>
        <strain evidence="2">M1.001 / M2 / FGSC 10212</strain>
    </source>
</reference>
<dbReference type="GeneID" id="24417230"/>
<dbReference type="eggNOG" id="ENOG502TDIJ">
    <property type="taxonomic scope" value="Eukaryota"/>
</dbReference>
<accession>E3R0T1</accession>
<proteinExistence type="predicted"/>